<reference evidence="1 2" key="1">
    <citation type="submission" date="2023-11" db="EMBL/GenBank/DDBJ databases">
        <title>Halocaridina rubra genome assembly.</title>
        <authorList>
            <person name="Smith C."/>
        </authorList>
    </citation>
    <scope>NUCLEOTIDE SEQUENCE [LARGE SCALE GENOMIC DNA]</scope>
    <source>
        <strain evidence="1">EP-1</strain>
        <tissue evidence="1">Whole</tissue>
    </source>
</reference>
<evidence type="ECO:0000313" key="1">
    <source>
        <dbReference type="EMBL" id="KAK7063212.1"/>
    </source>
</evidence>
<sequence>MQAPILTLLQITIIARFLLKRYLMLLHPLNILFVYMDSLEMAGYTFDHRNCFILITFCLLIAQVLHSPQEPLRESWPCQNPSNPFIQAFSSVLKNISCATPFQHSTYLACRPPLVKQYLDISIHTVRGPK</sequence>
<gene>
    <name evidence="1" type="ORF">SK128_022398</name>
</gene>
<dbReference type="AlphaFoldDB" id="A0AAN8WET5"/>
<dbReference type="EMBL" id="JAXCGZ010020910">
    <property type="protein sequence ID" value="KAK7063212.1"/>
    <property type="molecule type" value="Genomic_DNA"/>
</dbReference>
<keyword evidence="2" id="KW-1185">Reference proteome</keyword>
<protein>
    <submittedName>
        <fullName evidence="1">Uncharacterized protein</fullName>
    </submittedName>
</protein>
<accession>A0AAN8WET5</accession>
<name>A0AAN8WET5_HALRR</name>
<evidence type="ECO:0000313" key="2">
    <source>
        <dbReference type="Proteomes" id="UP001381693"/>
    </source>
</evidence>
<proteinExistence type="predicted"/>
<comment type="caution">
    <text evidence="1">The sequence shown here is derived from an EMBL/GenBank/DDBJ whole genome shotgun (WGS) entry which is preliminary data.</text>
</comment>
<dbReference type="Proteomes" id="UP001381693">
    <property type="component" value="Unassembled WGS sequence"/>
</dbReference>
<organism evidence="1 2">
    <name type="scientific">Halocaridina rubra</name>
    <name type="common">Hawaiian red shrimp</name>
    <dbReference type="NCBI Taxonomy" id="373956"/>
    <lineage>
        <taxon>Eukaryota</taxon>
        <taxon>Metazoa</taxon>
        <taxon>Ecdysozoa</taxon>
        <taxon>Arthropoda</taxon>
        <taxon>Crustacea</taxon>
        <taxon>Multicrustacea</taxon>
        <taxon>Malacostraca</taxon>
        <taxon>Eumalacostraca</taxon>
        <taxon>Eucarida</taxon>
        <taxon>Decapoda</taxon>
        <taxon>Pleocyemata</taxon>
        <taxon>Caridea</taxon>
        <taxon>Atyoidea</taxon>
        <taxon>Atyidae</taxon>
        <taxon>Halocaridina</taxon>
    </lineage>
</organism>